<dbReference type="PROSITE" id="PS50930">
    <property type="entry name" value="HTH_LYTTR"/>
    <property type="match status" value="1"/>
</dbReference>
<evidence type="ECO:0000259" key="2">
    <source>
        <dbReference type="PROSITE" id="PS50110"/>
    </source>
</evidence>
<dbReference type="PROSITE" id="PS50110">
    <property type="entry name" value="RESPONSE_REGULATORY"/>
    <property type="match status" value="1"/>
</dbReference>
<dbReference type="Pfam" id="PF04397">
    <property type="entry name" value="LytTR"/>
    <property type="match status" value="1"/>
</dbReference>
<protein>
    <submittedName>
        <fullName evidence="4">Response regulator</fullName>
    </submittedName>
</protein>
<reference evidence="4 5" key="1">
    <citation type="submission" date="2020-01" db="EMBL/GenBank/DDBJ databases">
        <title>Muriicola jejuensis KCTC 22299.</title>
        <authorList>
            <person name="Wang G."/>
        </authorList>
    </citation>
    <scope>NUCLEOTIDE SEQUENCE [LARGE SCALE GENOMIC DNA]</scope>
    <source>
        <strain evidence="4 5">KCTC 22299</strain>
    </source>
</reference>
<evidence type="ECO:0000313" key="5">
    <source>
        <dbReference type="Proteomes" id="UP000468443"/>
    </source>
</evidence>
<dbReference type="Gene3D" id="3.40.50.2300">
    <property type="match status" value="1"/>
</dbReference>
<dbReference type="InterPro" id="IPR001789">
    <property type="entry name" value="Sig_transdc_resp-reg_receiver"/>
</dbReference>
<dbReference type="InterPro" id="IPR007492">
    <property type="entry name" value="LytTR_DNA-bd_dom"/>
</dbReference>
<dbReference type="Gene3D" id="2.40.50.1020">
    <property type="entry name" value="LytTr DNA-binding domain"/>
    <property type="match status" value="1"/>
</dbReference>
<dbReference type="GO" id="GO:0000160">
    <property type="term" value="P:phosphorelay signal transduction system"/>
    <property type="evidence" value="ECO:0007669"/>
    <property type="project" value="InterPro"/>
</dbReference>
<dbReference type="AlphaFoldDB" id="A0A6P0UEM0"/>
<dbReference type="CDD" id="cd17534">
    <property type="entry name" value="REC_DC-like"/>
    <property type="match status" value="1"/>
</dbReference>
<dbReference type="SMART" id="SM00850">
    <property type="entry name" value="LytTR"/>
    <property type="match status" value="1"/>
</dbReference>
<dbReference type="SMART" id="SM00448">
    <property type="entry name" value="REC"/>
    <property type="match status" value="1"/>
</dbReference>
<proteinExistence type="predicted"/>
<organism evidence="4 5">
    <name type="scientific">Muriicola jejuensis</name>
    <dbReference type="NCBI Taxonomy" id="504488"/>
    <lineage>
        <taxon>Bacteria</taxon>
        <taxon>Pseudomonadati</taxon>
        <taxon>Bacteroidota</taxon>
        <taxon>Flavobacteriia</taxon>
        <taxon>Flavobacteriales</taxon>
        <taxon>Flavobacteriaceae</taxon>
        <taxon>Muriicola</taxon>
    </lineage>
</organism>
<dbReference type="PANTHER" id="PTHR43228:SF6">
    <property type="entry name" value="RESPONSE REGULATOR RECEIVER"/>
    <property type="match status" value="1"/>
</dbReference>
<evidence type="ECO:0000313" key="4">
    <source>
        <dbReference type="EMBL" id="NER10920.1"/>
    </source>
</evidence>
<feature type="domain" description="Response regulatory" evidence="2">
    <location>
        <begin position="6"/>
        <end position="121"/>
    </location>
</feature>
<accession>A0A6P0UEM0</accession>
<feature type="domain" description="HTH LytTR-type" evidence="3">
    <location>
        <begin position="145"/>
        <end position="243"/>
    </location>
</feature>
<dbReference type="RefSeq" id="WP_163693320.1">
    <property type="nucleotide sequence ID" value="NZ_FXTW01000002.1"/>
</dbReference>
<dbReference type="Pfam" id="PF00072">
    <property type="entry name" value="Response_reg"/>
    <property type="match status" value="1"/>
</dbReference>
<feature type="modified residue" description="4-aspartylphosphate" evidence="1">
    <location>
        <position position="56"/>
    </location>
</feature>
<evidence type="ECO:0000259" key="3">
    <source>
        <dbReference type="PROSITE" id="PS50930"/>
    </source>
</evidence>
<evidence type="ECO:0000256" key="1">
    <source>
        <dbReference type="PROSITE-ProRule" id="PRU00169"/>
    </source>
</evidence>
<keyword evidence="5" id="KW-1185">Reference proteome</keyword>
<dbReference type="SUPFAM" id="SSF52172">
    <property type="entry name" value="CheY-like"/>
    <property type="match status" value="1"/>
</dbReference>
<keyword evidence="1" id="KW-0597">Phosphoprotein</keyword>
<dbReference type="Proteomes" id="UP000468443">
    <property type="component" value="Unassembled WGS sequence"/>
</dbReference>
<dbReference type="PANTHER" id="PTHR43228">
    <property type="entry name" value="TWO-COMPONENT RESPONSE REGULATOR"/>
    <property type="match status" value="1"/>
</dbReference>
<dbReference type="InterPro" id="IPR011006">
    <property type="entry name" value="CheY-like_superfamily"/>
</dbReference>
<dbReference type="EMBL" id="JAABOP010000002">
    <property type="protein sequence ID" value="NER10920.1"/>
    <property type="molecule type" value="Genomic_DNA"/>
</dbReference>
<dbReference type="GO" id="GO:0003677">
    <property type="term" value="F:DNA binding"/>
    <property type="evidence" value="ECO:0007669"/>
    <property type="project" value="InterPro"/>
</dbReference>
<dbReference type="InterPro" id="IPR052048">
    <property type="entry name" value="ST_Response_Regulator"/>
</dbReference>
<comment type="caution">
    <text evidence="4">The sequence shown here is derived from an EMBL/GenBank/DDBJ whole genome shotgun (WGS) entry which is preliminary data.</text>
</comment>
<sequence>MEQKTRVLIVEDDMIIASNISLQLTKIGYEVTGIETRGEEAVIHSRLNKPDVILMDINLKGRLDGIETVRKIKAVSEIPVIYITANNDEATFEEAKKTQPFAFVDKPITMRELTRSLALAAEQLKKREDTEEDEEEYVALLNDRIFIRHQGQMVKLMLKDILYVEADRNYCNLITEKKNYVLATTLKDMQLKLPDTLFVRVHRSFVVNISKLDVLGEGHVEIKRKVIPLSRSYRDELLKHLQTI</sequence>
<name>A0A6P0UEM0_9FLAO</name>
<gene>
    <name evidence="4" type="ORF">GWK09_10365</name>
</gene>